<dbReference type="EMBL" id="CP015614">
    <property type="protein sequence ID" value="ANF55712.1"/>
    <property type="molecule type" value="Genomic_DNA"/>
</dbReference>
<dbReference type="KEGG" id="bne:DA69_13820"/>
<gene>
    <name evidence="1" type="ORF">DA69_13820</name>
</gene>
<dbReference type="Proteomes" id="UP000077603">
    <property type="component" value="Chromosome"/>
</dbReference>
<evidence type="ECO:0000313" key="2">
    <source>
        <dbReference type="Proteomes" id="UP000077603"/>
    </source>
</evidence>
<accession>A0A172Y999</accession>
<sequence length="317" mass="34632">MSSLHPRYANKFTEVAYPRMDDLVSRCDRRRGESHSAWSGAQQSERDLVILSWGVDFSTVRRMPDRAGVVYLVHPSIAKAARRTKLKHAKIVVSTPDDAAALIVGANRIFGDFSSMTLEAAVLNPSVYMFVDRRFYGSDCDLNPSFFDRSDAAFGRVEHADCSLPIQRVLDLEGLKRALAGETVAPEAAVVSWAVEGMLPKATGDQGAQAAALIGRVAAALLPEKRKLATMSPNLLALKAVESAYYDVLGRQPDYPAALSHARNWLNNPAPRPAKTISLYNTFAQSAEGQKRWVAGNFQLPEVRVEAMAGDVSEIVS</sequence>
<organism evidence="1 2">
    <name type="scientific">Brevundimonas naejangsanensis</name>
    <dbReference type="NCBI Taxonomy" id="588932"/>
    <lineage>
        <taxon>Bacteria</taxon>
        <taxon>Pseudomonadati</taxon>
        <taxon>Pseudomonadota</taxon>
        <taxon>Alphaproteobacteria</taxon>
        <taxon>Caulobacterales</taxon>
        <taxon>Caulobacteraceae</taxon>
        <taxon>Brevundimonas</taxon>
    </lineage>
</organism>
<keyword evidence="2" id="KW-1185">Reference proteome</keyword>
<proteinExistence type="predicted"/>
<protein>
    <submittedName>
        <fullName evidence="1">Uncharacterized protein</fullName>
    </submittedName>
</protein>
<evidence type="ECO:0000313" key="1">
    <source>
        <dbReference type="EMBL" id="ANF55712.1"/>
    </source>
</evidence>
<name>A0A172Y999_9CAUL</name>
<reference evidence="1 2" key="1">
    <citation type="journal article" date="2014" name="Genome Announc.">
        <title>Genome Sequence of a Promising Hydrogen-Producing Facultative Anaerobic Bacterium, Brevundimonas naejangsanensis Strain B1.</title>
        <authorList>
            <person name="Su H."/>
            <person name="Zhang T."/>
            <person name="Bao M."/>
            <person name="Jiang Y."/>
            <person name="Wang Y."/>
            <person name="Tan T."/>
        </authorList>
    </citation>
    <scope>NUCLEOTIDE SEQUENCE [LARGE SCALE GENOMIC DNA]</scope>
    <source>
        <strain evidence="1 2">B1</strain>
    </source>
</reference>
<dbReference type="AlphaFoldDB" id="A0A172Y999"/>